<feature type="domain" description="Glycosyl hydrolase family 32 N-terminal" evidence="4">
    <location>
        <begin position="378"/>
        <end position="468"/>
    </location>
</feature>
<keyword evidence="2 3" id="KW-0326">Glycosidase</keyword>
<keyword evidence="1 3" id="KW-0378">Hydrolase</keyword>
<dbReference type="PANTHER" id="PTHR42800:SF1">
    <property type="entry name" value="EXOINULINASE INUD (AFU_ORTHOLOGUE AFUA_5G00480)"/>
    <property type="match status" value="1"/>
</dbReference>
<evidence type="ECO:0000313" key="7">
    <source>
        <dbReference type="Proteomes" id="UP000776252"/>
    </source>
</evidence>
<dbReference type="PANTHER" id="PTHR42800">
    <property type="entry name" value="EXOINULINASE INUD (AFU_ORTHOLOGUE AFUA_5G00480)"/>
    <property type="match status" value="1"/>
</dbReference>
<dbReference type="EMBL" id="JAHLDV010000038">
    <property type="protein sequence ID" value="MBU3160883.1"/>
    <property type="molecule type" value="Genomic_DNA"/>
</dbReference>
<evidence type="ECO:0000256" key="2">
    <source>
        <dbReference type="ARBA" id="ARBA00023295"/>
    </source>
</evidence>
<dbReference type="CDD" id="cd18622">
    <property type="entry name" value="GH32_Inu-like"/>
    <property type="match status" value="1"/>
</dbReference>
<organism evidence="6 7">
    <name type="scientific">Clostridium frigoris</name>
    <dbReference type="NCBI Taxonomy" id="205327"/>
    <lineage>
        <taxon>Bacteria</taxon>
        <taxon>Bacillati</taxon>
        <taxon>Bacillota</taxon>
        <taxon>Clostridia</taxon>
        <taxon>Eubacteriales</taxon>
        <taxon>Clostridiaceae</taxon>
        <taxon>Clostridium</taxon>
    </lineage>
</organism>
<feature type="domain" description="Glycosyl hydrolase family 32 N-terminal" evidence="4">
    <location>
        <begin position="19"/>
        <end position="245"/>
    </location>
</feature>
<accession>A0ABS6BVC8</accession>
<sequence length="757" mass="83862">MTSYSFATTYGEKYRGQFHFSPSSGWIGDVCGSLYYQGKYHMFWWGKATSTDLVHYDEETLNAMTGEPQGNQYWTGSTVVDKNNTASFGANTMIPIYTMGGGSIQKQGISYSTSNAYTSFQYNSANPVLDIGNSDFRDPTVFWYEPSSKWIMTVSLAAEKKIQFYSSTNLKDWTWMSDFGPIGAQEGVWECPDMFQVSLDGNVNNKKWVMVISVGPNLEQYFIGDFNGTTFIPDSQTMNYLNQGTGLDGSLYMGFDGSDYGSWAATGNAFGTAPLKNEGPVNIRAGMATSCMTSDSDTGTLTSPSFTINNTAINFLIGGGSHPDQTCINMIVDGQVVRTATGNNSGILKWNGWDVSKLIGKTATIQIVDNYTGTDWGHIDIDHIMFSDILHSENREHALWVDYGSDFYASRAFRDYDGTLTNTTWLGWTNNWEYATSVPGSWGQGQWSIARNLSLKTYPEGVRLVQNPIPKLQSLRQTPSSFTDRTLSAGTFAIPEFKPDKNTYEIDATFSTTNPNKFGFNLCVGSGRKIVVGYDTRTSCMYIDRSNCTDATIPNFSKILYAPVAPEDNKIKMRIFVDKSSIEVFANSGKAVLTMLTYPGEAQTGLEVFSENDTGTKLDFSAWIISSIWPKMVTLKVNDTDPGVLYNGIWNYYTNDSTYYNNDCHVINTGNVQYTFKGTTVDWYGLKNTDLGIADVYIDGVLDKSGIDCYSTTRETQKMYSKSGMSNSSHTITVVATGSKNTASKGISIVHDYFQVN</sequence>
<feature type="domain" description="Glycosyl hydrolase family 32 C-terminal" evidence="5">
    <location>
        <begin position="472"/>
        <end position="623"/>
    </location>
</feature>
<reference evidence="6 7" key="1">
    <citation type="submission" date="2021-06" db="EMBL/GenBank/DDBJ databases">
        <title>Clostridia strains as spoilage organisms.</title>
        <authorList>
            <person name="Wambui J."/>
            <person name="Stephan R."/>
            <person name="Stevens M.J.A."/>
        </authorList>
    </citation>
    <scope>NUCLEOTIDE SEQUENCE [LARGE SCALE GENOMIC DNA]</scope>
    <source>
        <strain evidence="6 7">DSM 14204</strain>
    </source>
</reference>
<dbReference type="RefSeq" id="WP_216150385.1">
    <property type="nucleotide sequence ID" value="NZ_JAHLDV010000038.1"/>
</dbReference>
<keyword evidence="7" id="KW-1185">Reference proteome</keyword>
<dbReference type="InterPro" id="IPR013189">
    <property type="entry name" value="Glyco_hydro_32_C"/>
</dbReference>
<evidence type="ECO:0000259" key="5">
    <source>
        <dbReference type="Pfam" id="PF08244"/>
    </source>
</evidence>
<name>A0ABS6BVC8_9CLOT</name>
<evidence type="ECO:0000313" key="6">
    <source>
        <dbReference type="EMBL" id="MBU3160883.1"/>
    </source>
</evidence>
<dbReference type="Pfam" id="PF08244">
    <property type="entry name" value="Glyco_hydro_32C"/>
    <property type="match status" value="1"/>
</dbReference>
<dbReference type="InterPro" id="IPR001362">
    <property type="entry name" value="Glyco_hydro_32"/>
</dbReference>
<evidence type="ECO:0000256" key="1">
    <source>
        <dbReference type="ARBA" id="ARBA00022801"/>
    </source>
</evidence>
<dbReference type="Pfam" id="PF00251">
    <property type="entry name" value="Glyco_hydro_32N"/>
    <property type="match status" value="2"/>
</dbReference>
<dbReference type="SMART" id="SM00640">
    <property type="entry name" value="Glyco_32"/>
    <property type="match status" value="1"/>
</dbReference>
<proteinExistence type="inferred from homology"/>
<dbReference type="InterPro" id="IPR013148">
    <property type="entry name" value="Glyco_hydro_32_N"/>
</dbReference>
<gene>
    <name evidence="6" type="ORF">KPL37_14145</name>
</gene>
<protein>
    <submittedName>
        <fullName evidence="6">GH32 C-terminal domain-containing protein</fullName>
    </submittedName>
</protein>
<dbReference type="Proteomes" id="UP000776252">
    <property type="component" value="Unassembled WGS sequence"/>
</dbReference>
<evidence type="ECO:0000259" key="4">
    <source>
        <dbReference type="Pfam" id="PF00251"/>
    </source>
</evidence>
<evidence type="ECO:0000256" key="3">
    <source>
        <dbReference type="RuleBase" id="RU362110"/>
    </source>
</evidence>
<comment type="similarity">
    <text evidence="3">Belongs to the glycosyl hydrolase 32 family.</text>
</comment>
<comment type="caution">
    <text evidence="6">The sequence shown here is derived from an EMBL/GenBank/DDBJ whole genome shotgun (WGS) entry which is preliminary data.</text>
</comment>